<comment type="catalytic activity">
    <reaction evidence="11">
        <text>isopentenyl diphosphate = dimethylallyl diphosphate</text>
        <dbReference type="Rhea" id="RHEA:23284"/>
        <dbReference type="ChEBI" id="CHEBI:57623"/>
        <dbReference type="ChEBI" id="CHEBI:128769"/>
        <dbReference type="EC" id="5.3.3.2"/>
    </reaction>
</comment>
<feature type="domain" description="FMN-dependent dehydrogenase" evidence="12">
    <location>
        <begin position="148"/>
        <end position="326"/>
    </location>
</feature>
<keyword evidence="14" id="KW-1185">Reference proteome</keyword>
<keyword evidence="4 11" id="KW-0288">FMN</keyword>
<feature type="binding site" evidence="11">
    <location>
        <position position="96"/>
    </location>
    <ligand>
        <name>FMN</name>
        <dbReference type="ChEBI" id="CHEBI:58210"/>
    </ligand>
</feature>
<dbReference type="InterPro" id="IPR000262">
    <property type="entry name" value="FMN-dep_DH"/>
</dbReference>
<feature type="binding site" evidence="11">
    <location>
        <begin position="66"/>
        <end position="68"/>
    </location>
    <ligand>
        <name>FMN</name>
        <dbReference type="ChEBI" id="CHEBI:58210"/>
    </ligand>
</feature>
<evidence type="ECO:0000256" key="3">
    <source>
        <dbReference type="ARBA" id="ARBA00022630"/>
    </source>
</evidence>
<dbReference type="CDD" id="cd02811">
    <property type="entry name" value="IDI-2_FMN"/>
    <property type="match status" value="1"/>
</dbReference>
<comment type="function">
    <text evidence="11">Involved in the biosynthesis of isoprenoids. Catalyzes the 1,3-allylic rearrangement of the homoallylic substrate isopentenyl (IPP) to its allylic isomer, dimethylallyl diphosphate (DMAPP).</text>
</comment>
<dbReference type="Pfam" id="PF01070">
    <property type="entry name" value="FMN_dh"/>
    <property type="match status" value="1"/>
</dbReference>
<feature type="binding site" evidence="11">
    <location>
        <begin position="8"/>
        <end position="9"/>
    </location>
    <ligand>
        <name>substrate</name>
    </ligand>
</feature>
<evidence type="ECO:0000256" key="1">
    <source>
        <dbReference type="ARBA" id="ARBA00001917"/>
    </source>
</evidence>
<feature type="binding site" evidence="11">
    <location>
        <position position="216"/>
    </location>
    <ligand>
        <name>FMN</name>
        <dbReference type="ChEBI" id="CHEBI:58210"/>
    </ligand>
</feature>
<sequence length="347" mass="37977">MESAHAHRKDEHLSVAELEMRQRPYNSSLNGVRLLHNALPESRVADVDLTVHDKNFPFTTPFYIEAMTGGSQKTGRINAKLAEVAKETGLAMAVGSQSVALKDTEAIATFTIARDINPDGFMIANIGAGHPVQHAQTVVDMIGANALEVHVNAAQEIVMAEGDREFMWLDNLADIVAKVAVPVIVKEVGFGMRQETIATLHAIGVQYVNIGGRSGTNFARIEDRRNRTDDNQHAYLYDWGQTTAESLLEAKALTEKPTIFATGGIQTPLDVVKAQVLGAKAVGVAGHFLHTVMNEDTSGLITEVTRWQNHLAKIYALLGVRSQAELLQVPYLLDPELLNYANQRELH</sequence>
<evidence type="ECO:0000256" key="5">
    <source>
        <dbReference type="ARBA" id="ARBA00022723"/>
    </source>
</evidence>
<dbReference type="RefSeq" id="WP_070229876.1">
    <property type="nucleotide sequence ID" value="NZ_BJYO01000002.1"/>
</dbReference>
<dbReference type="Gene3D" id="3.20.20.70">
    <property type="entry name" value="Aldolase class I"/>
    <property type="match status" value="1"/>
</dbReference>
<keyword evidence="8 11" id="KW-0414">Isoprene biosynthesis</keyword>
<proteinExistence type="inferred from homology"/>
<feature type="binding site" evidence="11">
    <location>
        <position position="125"/>
    </location>
    <ligand>
        <name>FMN</name>
        <dbReference type="ChEBI" id="CHEBI:58210"/>
    </ligand>
</feature>
<dbReference type="GO" id="GO:0008299">
    <property type="term" value="P:isoprenoid biosynthetic process"/>
    <property type="evidence" value="ECO:0007669"/>
    <property type="project" value="UniProtKB-UniRule"/>
</dbReference>
<dbReference type="NCBIfam" id="TIGR02151">
    <property type="entry name" value="IPP_isom_2"/>
    <property type="match status" value="1"/>
</dbReference>
<feature type="binding site" evidence="11">
    <location>
        <position position="156"/>
    </location>
    <ligand>
        <name>Mg(2+)</name>
        <dbReference type="ChEBI" id="CHEBI:18420"/>
    </ligand>
</feature>
<evidence type="ECO:0000256" key="11">
    <source>
        <dbReference type="HAMAP-Rule" id="MF_00354"/>
    </source>
</evidence>
<dbReference type="GO" id="GO:0004452">
    <property type="term" value="F:isopentenyl-diphosphate delta-isomerase activity"/>
    <property type="evidence" value="ECO:0007669"/>
    <property type="project" value="UniProtKB-UniRule"/>
</dbReference>
<comment type="similarity">
    <text evidence="11">Belongs to the IPP isomerase type 2 family.</text>
</comment>
<keyword evidence="9 11" id="KW-0413">Isomerase</keyword>
<dbReference type="PANTHER" id="PTHR43665:SF1">
    <property type="entry name" value="ISOPENTENYL-DIPHOSPHATE DELTA-ISOMERASE"/>
    <property type="match status" value="1"/>
</dbReference>
<feature type="binding site" evidence="11">
    <location>
        <begin position="285"/>
        <end position="286"/>
    </location>
    <ligand>
        <name>FMN</name>
        <dbReference type="ChEBI" id="CHEBI:58210"/>
    </ligand>
</feature>
<comment type="cofactor">
    <cofactor evidence="11">
        <name>Mg(2+)</name>
        <dbReference type="ChEBI" id="CHEBI:18420"/>
    </cofactor>
</comment>
<dbReference type="InterPro" id="IPR011179">
    <property type="entry name" value="IPdP_isomerase"/>
</dbReference>
<keyword evidence="2 11" id="KW-0963">Cytoplasm</keyword>
<comment type="caution">
    <text evidence="13">The sequence shown here is derived from an EMBL/GenBank/DDBJ whole genome shotgun (WGS) entry which is preliminary data.</text>
</comment>
<dbReference type="GeneID" id="94545800"/>
<keyword evidence="7 11" id="KW-0521">NADP</keyword>
<comment type="subcellular location">
    <subcellularLocation>
        <location evidence="11">Cytoplasm</location>
    </subcellularLocation>
</comment>
<dbReference type="SUPFAM" id="SSF51395">
    <property type="entry name" value="FMN-linked oxidoreductases"/>
    <property type="match status" value="1"/>
</dbReference>
<dbReference type="InterPro" id="IPR013785">
    <property type="entry name" value="Aldolase_TIM"/>
</dbReference>
<dbReference type="EMBL" id="QRAS01000001">
    <property type="protein sequence ID" value="RDL11805.1"/>
    <property type="molecule type" value="Genomic_DNA"/>
</dbReference>
<evidence type="ECO:0000256" key="9">
    <source>
        <dbReference type="ARBA" id="ARBA00023235"/>
    </source>
</evidence>
<dbReference type="GO" id="GO:0070402">
    <property type="term" value="F:NADPH binding"/>
    <property type="evidence" value="ECO:0007669"/>
    <property type="project" value="UniProtKB-UniRule"/>
</dbReference>
<dbReference type="PANTHER" id="PTHR43665">
    <property type="entry name" value="ISOPENTENYL-DIPHOSPHATE DELTA-ISOMERASE"/>
    <property type="match status" value="1"/>
</dbReference>
<comment type="cofactor">
    <cofactor evidence="1 11">
        <name>FMN</name>
        <dbReference type="ChEBI" id="CHEBI:58210"/>
    </cofactor>
</comment>
<feature type="binding site" evidence="11">
    <location>
        <position position="155"/>
    </location>
    <ligand>
        <name>substrate</name>
    </ligand>
</feature>
<dbReference type="KEGG" id="wso:WSWS_00594"/>
<name>A0A288QWN8_9LACO</name>
<keyword evidence="5 11" id="KW-0479">Metal-binding</keyword>
<feature type="binding site" evidence="11">
    <location>
        <position position="186"/>
    </location>
    <ligand>
        <name>FMN</name>
        <dbReference type="ChEBI" id="CHEBI:58210"/>
    </ligand>
</feature>
<dbReference type="GO" id="GO:0010181">
    <property type="term" value="F:FMN binding"/>
    <property type="evidence" value="ECO:0007669"/>
    <property type="project" value="UniProtKB-UniRule"/>
</dbReference>
<evidence type="ECO:0000256" key="8">
    <source>
        <dbReference type="ARBA" id="ARBA00023229"/>
    </source>
</evidence>
<comment type="caution">
    <text evidence="11">Lacks conserved residue(s) required for the propagation of feature annotation.</text>
</comment>
<dbReference type="Proteomes" id="UP000254912">
    <property type="component" value="Unassembled WGS sequence"/>
</dbReference>
<reference evidence="13 14" key="1">
    <citation type="submission" date="2018-07" db="EMBL/GenBank/DDBJ databases">
        <title>Genomic Encyclopedia of Type Strains, Phase III (KMG-III): the genomes of soil and plant-associated and newly described type strains.</title>
        <authorList>
            <person name="Whitman W."/>
        </authorList>
    </citation>
    <scope>NUCLEOTIDE SEQUENCE [LARGE SCALE GENOMIC DNA]</scope>
    <source>
        <strain evidence="13 14">CECT 7031</strain>
    </source>
</reference>
<dbReference type="GO" id="GO:0016491">
    <property type="term" value="F:oxidoreductase activity"/>
    <property type="evidence" value="ECO:0007669"/>
    <property type="project" value="InterPro"/>
</dbReference>
<dbReference type="GO" id="GO:0000287">
    <property type="term" value="F:magnesium ion binding"/>
    <property type="evidence" value="ECO:0007669"/>
    <property type="project" value="UniProtKB-UniRule"/>
</dbReference>
<evidence type="ECO:0000259" key="12">
    <source>
        <dbReference type="Pfam" id="PF01070"/>
    </source>
</evidence>
<evidence type="ECO:0000313" key="13">
    <source>
        <dbReference type="EMBL" id="RDL11805.1"/>
    </source>
</evidence>
<organism evidence="13 14">
    <name type="scientific">Weissella soli</name>
    <dbReference type="NCBI Taxonomy" id="155866"/>
    <lineage>
        <taxon>Bacteria</taxon>
        <taxon>Bacillati</taxon>
        <taxon>Bacillota</taxon>
        <taxon>Bacilli</taxon>
        <taxon>Lactobacillales</taxon>
        <taxon>Lactobacillaceae</taxon>
        <taxon>Weissella</taxon>
    </lineage>
</organism>
<dbReference type="PIRSF" id="PIRSF003314">
    <property type="entry name" value="IPP_isomerase"/>
    <property type="match status" value="1"/>
</dbReference>
<evidence type="ECO:0000313" key="14">
    <source>
        <dbReference type="Proteomes" id="UP000254912"/>
    </source>
</evidence>
<evidence type="ECO:0000256" key="2">
    <source>
        <dbReference type="ARBA" id="ARBA00022490"/>
    </source>
</evidence>
<gene>
    <name evidence="11" type="primary">fni</name>
    <name evidence="13" type="ORF">DFP99_0224</name>
</gene>
<keyword evidence="6 11" id="KW-0460">Magnesium</keyword>
<comment type="cofactor">
    <cofactor evidence="11">
        <name>NADPH</name>
        <dbReference type="ChEBI" id="CHEBI:57783"/>
    </cofactor>
</comment>
<dbReference type="GO" id="GO:0005737">
    <property type="term" value="C:cytoplasm"/>
    <property type="evidence" value="ECO:0007669"/>
    <property type="project" value="UniProtKB-SubCell"/>
</dbReference>
<evidence type="ECO:0000256" key="7">
    <source>
        <dbReference type="ARBA" id="ARBA00022857"/>
    </source>
</evidence>
<protein>
    <recommendedName>
        <fullName evidence="11">Isopentenyl-diphosphate delta-isomerase</fullName>
        <shortName evidence="11">IPP isomerase</shortName>
        <ecNumber evidence="11">5.3.3.2</ecNumber>
    </recommendedName>
    <alternativeName>
        <fullName evidence="11">Isopentenyl diphosphate:dimethylallyl diphosphate isomerase</fullName>
    </alternativeName>
    <alternativeName>
        <fullName evidence="11">Isopentenyl pyrophosphate isomerase</fullName>
    </alternativeName>
    <alternativeName>
        <fullName evidence="11">Type 2 isopentenyl diphosphate isomerase</fullName>
        <shortName evidence="11">IDI-2</shortName>
    </alternativeName>
</protein>
<dbReference type="AlphaFoldDB" id="A0A288QWN8"/>
<keyword evidence="3 11" id="KW-0285">Flavoprotein</keyword>
<dbReference type="HAMAP" id="MF_00354">
    <property type="entry name" value="Idi_2"/>
    <property type="match status" value="1"/>
</dbReference>
<dbReference type="EC" id="5.3.3.2" evidence="11"/>
<evidence type="ECO:0000256" key="6">
    <source>
        <dbReference type="ARBA" id="ARBA00022842"/>
    </source>
</evidence>
<accession>A0A288QWN8</accession>
<evidence type="ECO:0000256" key="4">
    <source>
        <dbReference type="ARBA" id="ARBA00022643"/>
    </source>
</evidence>
<evidence type="ECO:0000256" key="10">
    <source>
        <dbReference type="ARBA" id="ARBA00025810"/>
    </source>
</evidence>
<comment type="subunit">
    <text evidence="10 11">Homooctamer. Dimer of tetramers.</text>
</comment>